<feature type="compositionally biased region" description="Polar residues" evidence="1">
    <location>
        <begin position="152"/>
        <end position="166"/>
    </location>
</feature>
<name>M2TJN9_COCH5</name>
<evidence type="ECO:0000313" key="3">
    <source>
        <dbReference type="Proteomes" id="UP000016936"/>
    </source>
</evidence>
<dbReference type="Proteomes" id="UP000016936">
    <property type="component" value="Unassembled WGS sequence"/>
</dbReference>
<sequence length="166" mass="18583">MTTRQRSRSTVPPTSKGKLACVQIACAKANISLDKGGKASDTFEFNLPRQNISRYMMTKILAVVYSSCWSIDVPGCERGAEQCIRHDFLAKEELMVMTPSPQSPLCQLNMRNTTTVPGRKARLQLKSQSLPRKRHRVLHHPDAQHGRPSTWPRLQTASATSHITDT</sequence>
<reference evidence="3" key="2">
    <citation type="journal article" date="2013" name="PLoS Genet.">
        <title>Comparative genome structure, secondary metabolite, and effector coding capacity across Cochliobolus pathogens.</title>
        <authorList>
            <person name="Condon B.J."/>
            <person name="Leng Y."/>
            <person name="Wu D."/>
            <person name="Bushley K.E."/>
            <person name="Ohm R.A."/>
            <person name="Otillar R."/>
            <person name="Martin J."/>
            <person name="Schackwitz W."/>
            <person name="Grimwood J."/>
            <person name="MohdZainudin N."/>
            <person name="Xue C."/>
            <person name="Wang R."/>
            <person name="Manning V.A."/>
            <person name="Dhillon B."/>
            <person name="Tu Z.J."/>
            <person name="Steffenson B.J."/>
            <person name="Salamov A."/>
            <person name="Sun H."/>
            <person name="Lowry S."/>
            <person name="LaButti K."/>
            <person name="Han J."/>
            <person name="Copeland A."/>
            <person name="Lindquist E."/>
            <person name="Barry K."/>
            <person name="Schmutz J."/>
            <person name="Baker S.E."/>
            <person name="Ciuffetti L.M."/>
            <person name="Grigoriev I.V."/>
            <person name="Zhong S."/>
            <person name="Turgeon B.G."/>
        </authorList>
    </citation>
    <scope>NUCLEOTIDE SEQUENCE [LARGE SCALE GENOMIC DNA]</scope>
    <source>
        <strain evidence="3">C5 / ATCC 48332 / race O</strain>
    </source>
</reference>
<reference evidence="2 3" key="1">
    <citation type="journal article" date="2012" name="PLoS Pathog.">
        <title>Diverse lifestyles and strategies of plant pathogenesis encoded in the genomes of eighteen Dothideomycetes fungi.</title>
        <authorList>
            <person name="Ohm R.A."/>
            <person name="Feau N."/>
            <person name="Henrissat B."/>
            <person name="Schoch C.L."/>
            <person name="Horwitz B.A."/>
            <person name="Barry K.W."/>
            <person name="Condon B.J."/>
            <person name="Copeland A.C."/>
            <person name="Dhillon B."/>
            <person name="Glaser F."/>
            <person name="Hesse C.N."/>
            <person name="Kosti I."/>
            <person name="LaButti K."/>
            <person name="Lindquist E.A."/>
            <person name="Lucas S."/>
            <person name="Salamov A.A."/>
            <person name="Bradshaw R.E."/>
            <person name="Ciuffetti L."/>
            <person name="Hamelin R.C."/>
            <person name="Kema G.H.J."/>
            <person name="Lawrence C."/>
            <person name="Scott J.A."/>
            <person name="Spatafora J.W."/>
            <person name="Turgeon B.G."/>
            <person name="de Wit P.J.G.M."/>
            <person name="Zhong S."/>
            <person name="Goodwin S.B."/>
            <person name="Grigoriev I.V."/>
        </authorList>
    </citation>
    <scope>NUCLEOTIDE SEQUENCE [LARGE SCALE GENOMIC DNA]</scope>
    <source>
        <strain evidence="3">C5 / ATCC 48332 / race O</strain>
    </source>
</reference>
<evidence type="ECO:0000313" key="2">
    <source>
        <dbReference type="EMBL" id="EMD86704.1"/>
    </source>
</evidence>
<accession>M2TJN9</accession>
<dbReference type="HOGENOM" id="CLU_1602528_0_0_1"/>
<gene>
    <name evidence="2" type="ORF">COCHEDRAFT_1160376</name>
</gene>
<proteinExistence type="predicted"/>
<keyword evidence="3" id="KW-1185">Reference proteome</keyword>
<feature type="region of interest" description="Disordered" evidence="1">
    <location>
        <begin position="129"/>
        <end position="166"/>
    </location>
</feature>
<evidence type="ECO:0000256" key="1">
    <source>
        <dbReference type="SAM" id="MobiDB-lite"/>
    </source>
</evidence>
<protein>
    <submittedName>
        <fullName evidence="2">Uncharacterized protein</fullName>
    </submittedName>
</protein>
<dbReference type="EMBL" id="KB445584">
    <property type="protein sequence ID" value="EMD86704.1"/>
    <property type="molecule type" value="Genomic_DNA"/>
</dbReference>
<organism evidence="2 3">
    <name type="scientific">Cochliobolus heterostrophus (strain C5 / ATCC 48332 / race O)</name>
    <name type="common">Southern corn leaf blight fungus</name>
    <name type="synonym">Bipolaris maydis</name>
    <dbReference type="NCBI Taxonomy" id="701091"/>
    <lineage>
        <taxon>Eukaryota</taxon>
        <taxon>Fungi</taxon>
        <taxon>Dikarya</taxon>
        <taxon>Ascomycota</taxon>
        <taxon>Pezizomycotina</taxon>
        <taxon>Dothideomycetes</taxon>
        <taxon>Pleosporomycetidae</taxon>
        <taxon>Pleosporales</taxon>
        <taxon>Pleosporineae</taxon>
        <taxon>Pleosporaceae</taxon>
        <taxon>Bipolaris</taxon>
    </lineage>
</organism>
<dbReference type="AlphaFoldDB" id="M2TJN9"/>